<dbReference type="Proteomes" id="UP000201519">
    <property type="component" value="Segment"/>
</dbReference>
<evidence type="ECO:0000313" key="2">
    <source>
        <dbReference type="EMBL" id="AEJ34336.1"/>
    </source>
</evidence>
<dbReference type="EMBL" id="JN036606">
    <property type="protein sequence ID" value="AEJ34336.1"/>
    <property type="molecule type" value="Genomic_DNA"/>
</dbReference>
<accession>E3VXH7</accession>
<organismHost>
    <name type="scientific">Acanthamoeba polyphaga</name>
    <name type="common">Amoeba</name>
    <dbReference type="NCBI Taxonomy" id="5757"/>
</organismHost>
<reference evidence="2 4" key="1">
    <citation type="journal article" date="2011" name="Proc. Natl. Acad. Sci. U.S.A.">
        <title>Mimivirus shows dramatic genome reduction after intraamoebal culture.</title>
        <authorList>
            <person name="Boyer M."/>
            <person name="Azza S."/>
            <person name="Barrassi L."/>
            <person name="Klose T."/>
            <person name="Campocasso A."/>
            <person name="Pagnier I."/>
            <person name="Fournous G."/>
            <person name="Borg A."/>
            <person name="Robert C."/>
            <person name="Zhang X."/>
            <person name="Desnues C."/>
            <person name="Henrissat B."/>
            <person name="Rossmann M.G."/>
            <person name="La Scola B."/>
            <person name="Raoult D."/>
        </authorList>
    </citation>
    <scope>NUCLEOTIDE SEQUENCE [LARGE SCALE GENOMIC DNA]</scope>
    <source>
        <strain evidence="2">M4</strain>
    </source>
</reference>
<evidence type="ECO:0000313" key="3">
    <source>
        <dbReference type="Proteomes" id="UP000201519"/>
    </source>
</evidence>
<keyword evidence="3" id="KW-1185">Reference proteome</keyword>
<reference evidence="1 3" key="2">
    <citation type="journal article" date="2011" name="Virol. J.">
        <title>Breaking the 1000-gene barrier for Mimivirus using ultra-deep genome and transcriptome sequencing.</title>
        <authorList>
            <person name="Legendre M."/>
            <person name="Santini S."/>
            <person name="Rico A."/>
            <person name="Abergel C."/>
            <person name="Claverie J.M."/>
        </authorList>
    </citation>
    <scope>NUCLEOTIDE SEQUENCE [LARGE SCALE GENOMIC DNA]</scope>
</reference>
<evidence type="ECO:0000313" key="1">
    <source>
        <dbReference type="EMBL" id="ADO18009.1"/>
    </source>
</evidence>
<organism evidence="2 4">
    <name type="scientific">Acanthamoeba polyphaga mimivirus</name>
    <name type="common">APMV</name>
    <dbReference type="NCBI Taxonomy" id="212035"/>
    <lineage>
        <taxon>Viruses</taxon>
        <taxon>Varidnaviria</taxon>
        <taxon>Bamfordvirae</taxon>
        <taxon>Nucleocytoviricota</taxon>
        <taxon>Megaviricetes</taxon>
        <taxon>Imitervirales</taxon>
        <taxon>Mimiviridae</taxon>
        <taxon>Megamimivirinae</taxon>
        <taxon>Mimivirus</taxon>
        <taxon>Mimivirus bradfordmassiliense</taxon>
    </lineage>
</organism>
<gene>
    <name evidence="2" type="primary">L15</name>
    <name evidence="2" type="ORF">MIMI_L15</name>
</gene>
<proteinExistence type="predicted"/>
<sequence>MSVSFPLSKNLHYRPEGNKLNITIGDLKVGSVEFVRETGCLKSECYYPLKWHEELNSWYRCCDNNCEEDHPVPEGVPFPTRINNNIQTLEWFEEKDTDLTQAITRIWNTYQLLQLN</sequence>
<name>E3VXH7_MIMIV</name>
<dbReference type="Proteomes" id="UP000240552">
    <property type="component" value="Segment"/>
</dbReference>
<dbReference type="KEGG" id="vg:9924591"/>
<accession>F8V4Y2</accession>
<dbReference type="OrthoDB" id="31705at10239"/>
<dbReference type="EMBL" id="HQ336222">
    <property type="protein sequence ID" value="ADO18009.1"/>
    <property type="molecule type" value="Genomic_DNA"/>
</dbReference>
<dbReference type="GeneID" id="9924591"/>
<protein>
    <submittedName>
        <fullName evidence="2">Uncharacterized protein L15</fullName>
    </submittedName>
</protein>
<evidence type="ECO:0000313" key="4">
    <source>
        <dbReference type="Proteomes" id="UP000240552"/>
    </source>
</evidence>
<dbReference type="RefSeq" id="YP_003986491.1">
    <property type="nucleotide sequence ID" value="NC_014649.1"/>
</dbReference>